<feature type="compositionally biased region" description="Basic and acidic residues" evidence="12">
    <location>
        <begin position="1"/>
        <end position="28"/>
    </location>
</feature>
<feature type="domain" description="Protein kinase" evidence="13">
    <location>
        <begin position="868"/>
        <end position="1162"/>
    </location>
</feature>
<evidence type="ECO:0000256" key="5">
    <source>
        <dbReference type="ARBA" id="ARBA00022741"/>
    </source>
</evidence>
<feature type="compositionally biased region" description="Polar residues" evidence="12">
    <location>
        <begin position="500"/>
        <end position="517"/>
    </location>
</feature>
<dbReference type="GO" id="GO:0007346">
    <property type="term" value="P:regulation of mitotic cell cycle"/>
    <property type="evidence" value="ECO:0007669"/>
    <property type="project" value="TreeGrafter"/>
</dbReference>
<evidence type="ECO:0000256" key="1">
    <source>
        <dbReference type="ARBA" id="ARBA00006485"/>
    </source>
</evidence>
<evidence type="ECO:0000259" key="13">
    <source>
        <dbReference type="PROSITE" id="PS50011"/>
    </source>
</evidence>
<dbReference type="Gene3D" id="1.10.510.10">
    <property type="entry name" value="Transferase(Phosphotransferase) domain 1"/>
    <property type="match status" value="1"/>
</dbReference>
<dbReference type="AlphaFoldDB" id="A0A261XYI6"/>
<dbReference type="InterPro" id="IPR017441">
    <property type="entry name" value="Protein_kinase_ATP_BS"/>
</dbReference>
<keyword evidence="16" id="KW-1185">Reference proteome</keyword>
<feature type="compositionally biased region" description="Polar residues" evidence="12">
    <location>
        <begin position="542"/>
        <end position="551"/>
    </location>
</feature>
<dbReference type="Pfam" id="PF00566">
    <property type="entry name" value="RabGAP-TBC"/>
    <property type="match status" value="1"/>
</dbReference>
<feature type="compositionally biased region" description="Polar residues" evidence="12">
    <location>
        <begin position="53"/>
        <end position="71"/>
    </location>
</feature>
<feature type="coiled-coil region" evidence="11">
    <location>
        <begin position="281"/>
        <end position="311"/>
    </location>
</feature>
<dbReference type="PROSITE" id="PS00108">
    <property type="entry name" value="PROTEIN_KINASE_ST"/>
    <property type="match status" value="1"/>
</dbReference>
<reference evidence="15 16" key="1">
    <citation type="journal article" date="2017" name="Mycologia">
        <title>Bifiguratus adelaidae, gen. et sp. nov., a new member of Mucoromycotina in endophytic and soil-dwelling habitats.</title>
        <authorList>
            <person name="Torres-Cruz T.J."/>
            <person name="Billingsley Tobias T.L."/>
            <person name="Almatruk M."/>
            <person name="Hesse C."/>
            <person name="Kuske C.R."/>
            <person name="Desiro A."/>
            <person name="Benucci G.M."/>
            <person name="Bonito G."/>
            <person name="Stajich J.E."/>
            <person name="Dunlap C."/>
            <person name="Arnold A.E."/>
            <person name="Porras-Alfaro A."/>
        </authorList>
    </citation>
    <scope>NUCLEOTIDE SEQUENCE [LARGE SCALE GENOMIC DNA]</scope>
    <source>
        <strain evidence="15 16">AZ0501</strain>
    </source>
</reference>
<dbReference type="EC" id="2.7.11.22" evidence="2"/>
<dbReference type="InterPro" id="IPR011009">
    <property type="entry name" value="Kinase-like_dom_sf"/>
</dbReference>
<name>A0A261XYI6_9FUNG</name>
<keyword evidence="5 10" id="KW-0547">Nucleotide-binding</keyword>
<organism evidence="15 16">
    <name type="scientific">Bifiguratus adelaidae</name>
    <dbReference type="NCBI Taxonomy" id="1938954"/>
    <lineage>
        <taxon>Eukaryota</taxon>
        <taxon>Fungi</taxon>
        <taxon>Fungi incertae sedis</taxon>
        <taxon>Mucoromycota</taxon>
        <taxon>Mucoromycotina</taxon>
        <taxon>Endogonomycetes</taxon>
        <taxon>Endogonales</taxon>
        <taxon>Endogonales incertae sedis</taxon>
        <taxon>Bifiguratus</taxon>
    </lineage>
</organism>
<proteinExistence type="inferred from homology"/>
<sequence>MDHGLTDAVKDMEDLSLQDREDEHRSDSVQDDEPGQRESNASGMTKVLDDLGTTATPPAQSPQRSAQTPSRGLSELPSTAYEDLFEEVSLDLPRESSNGTRTTTPYRSHYTPPPFSPSSKSRRESAKEDKTESKATKAPPPTLPRTNNTQKTRPLYSKEAGFSSSTIDVSGPFWSVLDEDANGRLPAKFTSHAHRPSIDTRRTDQKVGSGGMGAQEGKHVVALSGGTNFRPQHPSLSKTLVKPFTPSSNQQHPLEKVISRTRPRALPPKPPAEEARHLKEHRKMMRQSLQLEEAKAKAEEAKQLQRDKQMKAAIYTWENNVLPHWDIKKSDPKTIYLWKDGIPPRCRERVWGLCIGNELKISRETWLVLMSRMRRPSRSSVYYDNSHSTRRSIMSLTSPIVSSNSSNASMALDQDQERTESVEPSQVSLTLSSSHYGHSRNSDNPVGTRSDPGIKRHSTPHAHTASSGSASHLTLGINHTQSDDRLDERQDKQRRDTSSPKRISSPHNFPTTQSSRTKAADLHREGQEEVDMLEAENHNEVDTTPLTSNSTRPDDDSPVQDGDVIEEDIQSTEPALIVFVPEGPLFLSCKQVLTAYKEYRSDISYRPGTAFLAGMLVLNMEPYEAFICLANLINKCGILKAIYSDKEAALRGYYKVFNVLFAENLPKLYLHFKDMSLTPNNFLGWWWITLFSSILPLELSTRVWDLYFLEGDIIFFLTSLTVLKYLEPFLWGSSFSKTVHTLRQGFVGEERGEELGAVLGSSGGVTAAVEKRFFQELYGVKCPSDKWKAMSKSTEPSDGEGTSRENTARPTKSDQGTAHTSVSSFAREDTFAGSEPESALSLTSVSGQTIPLSDTKAFYGACRNVADYKRLNRIGEGTYGIVYRAEDTKSPHGTVVAMKKIRMERETDGLPMSSLREILLLGKLKHPNVVNVLNIAVGAPLDAIYMVMEYCAQDLATLMDHIPSPFTPGEIKCLMLQLLKGVEFCHDMFIIHRDLKLSNLLLTSKGILKIADFGLARTFSMPTKPMTPKVVTLWYRCPELLFGDKNYTTAVDMWSVGCILGEFLQGTPLLPGNIEQRQIELIVQLIGAPTDKIWPSFHRLPLAHTFRLPDNRQVDERMTMMNNLKVQFRDITPATLSLLNGLLTYDPRRRLAVKQALKSAYFMEAPYAKEPAQLPTYPEIRNQLSEKVAAQEKSERERRKRLAHQSDIESDVPPTYKHKAA</sequence>
<dbReference type="SUPFAM" id="SSF47923">
    <property type="entry name" value="Ypt/Rab-GAP domain of gyp1p"/>
    <property type="match status" value="2"/>
</dbReference>
<feature type="compositionally biased region" description="Basic and acidic residues" evidence="12">
    <location>
        <begin position="518"/>
        <end position="527"/>
    </location>
</feature>
<dbReference type="Pfam" id="PF00069">
    <property type="entry name" value="Pkinase"/>
    <property type="match status" value="1"/>
</dbReference>
<dbReference type="EMBL" id="MVBO01000092">
    <property type="protein sequence ID" value="OZJ03304.1"/>
    <property type="molecule type" value="Genomic_DNA"/>
</dbReference>
<feature type="domain" description="Rab-GAP TBC" evidence="14">
    <location>
        <begin position="341"/>
        <end position="711"/>
    </location>
</feature>
<dbReference type="PROSITE" id="PS50011">
    <property type="entry name" value="PROTEIN_KINASE_DOM"/>
    <property type="match status" value="1"/>
</dbReference>
<dbReference type="InterPro" id="IPR008271">
    <property type="entry name" value="Ser/Thr_kinase_AS"/>
</dbReference>
<keyword evidence="4" id="KW-0808">Transferase</keyword>
<dbReference type="Gene3D" id="3.30.200.20">
    <property type="entry name" value="Phosphorylase Kinase, domain 1"/>
    <property type="match status" value="1"/>
</dbReference>
<keyword evidence="11" id="KW-0175">Coiled coil</keyword>
<comment type="catalytic activity">
    <reaction evidence="8">
        <text>L-threonyl-[protein] + ATP = O-phospho-L-threonyl-[protein] + ADP + H(+)</text>
        <dbReference type="Rhea" id="RHEA:46608"/>
        <dbReference type="Rhea" id="RHEA-COMP:11060"/>
        <dbReference type="Rhea" id="RHEA-COMP:11605"/>
        <dbReference type="ChEBI" id="CHEBI:15378"/>
        <dbReference type="ChEBI" id="CHEBI:30013"/>
        <dbReference type="ChEBI" id="CHEBI:30616"/>
        <dbReference type="ChEBI" id="CHEBI:61977"/>
        <dbReference type="ChEBI" id="CHEBI:456216"/>
        <dbReference type="EC" id="2.7.11.22"/>
    </reaction>
</comment>
<dbReference type="Gene3D" id="1.10.472.80">
    <property type="entry name" value="Ypt/Rab-GAP domain of gyp1p, domain 3"/>
    <property type="match status" value="1"/>
</dbReference>
<dbReference type="PANTHER" id="PTHR24056">
    <property type="entry name" value="CELL DIVISION PROTEIN KINASE"/>
    <property type="match status" value="1"/>
</dbReference>
<keyword evidence="3" id="KW-0723">Serine/threonine-protein kinase</keyword>
<feature type="compositionally biased region" description="Basic and acidic residues" evidence="12">
    <location>
        <begin position="196"/>
        <end position="205"/>
    </location>
</feature>
<evidence type="ECO:0000256" key="7">
    <source>
        <dbReference type="ARBA" id="ARBA00022840"/>
    </source>
</evidence>
<feature type="compositionally biased region" description="Polar residues" evidence="12">
    <location>
        <begin position="808"/>
        <end position="822"/>
    </location>
</feature>
<dbReference type="SMART" id="SM00164">
    <property type="entry name" value="TBC"/>
    <property type="match status" value="1"/>
</dbReference>
<feature type="compositionally biased region" description="Polar residues" evidence="12">
    <location>
        <begin position="95"/>
        <end position="106"/>
    </location>
</feature>
<dbReference type="InterPro" id="IPR000719">
    <property type="entry name" value="Prot_kinase_dom"/>
</dbReference>
<dbReference type="PROSITE" id="PS50086">
    <property type="entry name" value="TBC_RABGAP"/>
    <property type="match status" value="1"/>
</dbReference>
<evidence type="ECO:0000313" key="15">
    <source>
        <dbReference type="EMBL" id="OZJ03304.1"/>
    </source>
</evidence>
<feature type="binding site" evidence="10">
    <location>
        <position position="899"/>
    </location>
    <ligand>
        <name>ATP</name>
        <dbReference type="ChEBI" id="CHEBI:30616"/>
    </ligand>
</feature>
<feature type="compositionally biased region" description="Low complexity" evidence="12">
    <location>
        <begin position="397"/>
        <end position="409"/>
    </location>
</feature>
<feature type="region of interest" description="Disordered" evidence="12">
    <location>
        <begin position="1"/>
        <end position="159"/>
    </location>
</feature>
<feature type="region of interest" description="Disordered" evidence="12">
    <location>
        <begin position="397"/>
        <end position="562"/>
    </location>
</feature>
<dbReference type="OrthoDB" id="289721at2759"/>
<feature type="compositionally biased region" description="Basic and acidic residues" evidence="12">
    <location>
        <begin position="481"/>
        <end position="499"/>
    </location>
</feature>
<feature type="compositionally biased region" description="Polar residues" evidence="12">
    <location>
        <begin position="422"/>
        <end position="436"/>
    </location>
</feature>
<evidence type="ECO:0000256" key="12">
    <source>
        <dbReference type="SAM" id="MobiDB-lite"/>
    </source>
</evidence>
<dbReference type="FunFam" id="3.30.200.20:FF:000124">
    <property type="entry name" value="Cyclin-dependent kinase 4"/>
    <property type="match status" value="1"/>
</dbReference>
<evidence type="ECO:0000259" key="14">
    <source>
        <dbReference type="PROSITE" id="PS50086"/>
    </source>
</evidence>
<feature type="compositionally biased region" description="Low complexity" evidence="12">
    <location>
        <begin position="461"/>
        <end position="476"/>
    </location>
</feature>
<protein>
    <recommendedName>
        <fullName evidence="2">cyclin-dependent kinase</fullName>
        <ecNumber evidence="2">2.7.11.22</ecNumber>
    </recommendedName>
</protein>
<evidence type="ECO:0000256" key="2">
    <source>
        <dbReference type="ARBA" id="ARBA00012425"/>
    </source>
</evidence>
<feature type="region of interest" description="Disordered" evidence="12">
    <location>
        <begin position="1187"/>
        <end position="1221"/>
    </location>
</feature>
<evidence type="ECO:0000256" key="11">
    <source>
        <dbReference type="SAM" id="Coils"/>
    </source>
</evidence>
<dbReference type="SUPFAM" id="SSF56112">
    <property type="entry name" value="Protein kinase-like (PK-like)"/>
    <property type="match status" value="1"/>
</dbReference>
<accession>A0A261XYI6</accession>
<comment type="catalytic activity">
    <reaction evidence="9">
        <text>L-seryl-[protein] + ATP = O-phospho-L-seryl-[protein] + ADP + H(+)</text>
        <dbReference type="Rhea" id="RHEA:17989"/>
        <dbReference type="Rhea" id="RHEA-COMP:9863"/>
        <dbReference type="Rhea" id="RHEA-COMP:11604"/>
        <dbReference type="ChEBI" id="CHEBI:15378"/>
        <dbReference type="ChEBI" id="CHEBI:29999"/>
        <dbReference type="ChEBI" id="CHEBI:30616"/>
        <dbReference type="ChEBI" id="CHEBI:83421"/>
        <dbReference type="ChEBI" id="CHEBI:456216"/>
        <dbReference type="EC" id="2.7.11.22"/>
    </reaction>
</comment>
<dbReference type="FunFam" id="1.10.510.10:FF:000533">
    <property type="entry name" value="cyclin-dependent kinase 10"/>
    <property type="match status" value="1"/>
</dbReference>
<evidence type="ECO:0000256" key="6">
    <source>
        <dbReference type="ARBA" id="ARBA00022777"/>
    </source>
</evidence>
<dbReference type="Gene3D" id="1.10.8.270">
    <property type="entry name" value="putative rabgap domain of human tbc1 domain family member 14 like domains"/>
    <property type="match status" value="1"/>
</dbReference>
<evidence type="ECO:0000256" key="4">
    <source>
        <dbReference type="ARBA" id="ARBA00022679"/>
    </source>
</evidence>
<feature type="region of interest" description="Disordered" evidence="12">
    <location>
        <begin position="188"/>
        <end position="214"/>
    </location>
</feature>
<comment type="similarity">
    <text evidence="1">Belongs to the protein kinase superfamily. CMGC Ser/Thr protein kinase family. CDC2/CDKX subfamily.</text>
</comment>
<evidence type="ECO:0000256" key="8">
    <source>
        <dbReference type="ARBA" id="ARBA00047811"/>
    </source>
</evidence>
<evidence type="ECO:0000256" key="3">
    <source>
        <dbReference type="ARBA" id="ARBA00022527"/>
    </source>
</evidence>
<dbReference type="Proteomes" id="UP000242875">
    <property type="component" value="Unassembled WGS sequence"/>
</dbReference>
<dbReference type="InterPro" id="IPR000195">
    <property type="entry name" value="Rab-GAP-TBC_dom"/>
</dbReference>
<evidence type="ECO:0000256" key="10">
    <source>
        <dbReference type="PROSITE-ProRule" id="PRU10141"/>
    </source>
</evidence>
<keyword evidence="6" id="KW-0418">Kinase</keyword>
<evidence type="ECO:0000256" key="9">
    <source>
        <dbReference type="ARBA" id="ARBA00048367"/>
    </source>
</evidence>
<dbReference type="GO" id="GO:0005634">
    <property type="term" value="C:nucleus"/>
    <property type="evidence" value="ECO:0007669"/>
    <property type="project" value="TreeGrafter"/>
</dbReference>
<feature type="compositionally biased region" description="Basic and acidic residues" evidence="12">
    <location>
        <begin position="121"/>
        <end position="135"/>
    </location>
</feature>
<dbReference type="GO" id="GO:0005524">
    <property type="term" value="F:ATP binding"/>
    <property type="evidence" value="ECO:0007669"/>
    <property type="project" value="UniProtKB-UniRule"/>
</dbReference>
<evidence type="ECO:0000313" key="16">
    <source>
        <dbReference type="Proteomes" id="UP000242875"/>
    </source>
</evidence>
<dbReference type="InterPro" id="IPR050108">
    <property type="entry name" value="CDK"/>
</dbReference>
<dbReference type="SMART" id="SM00220">
    <property type="entry name" value="S_TKc"/>
    <property type="match status" value="1"/>
</dbReference>
<feature type="region of interest" description="Disordered" evidence="12">
    <location>
        <begin position="787"/>
        <end position="822"/>
    </location>
</feature>
<dbReference type="PANTHER" id="PTHR24056:SF508">
    <property type="entry name" value="CYCLIN-DEPENDENT KINASE 10"/>
    <property type="match status" value="1"/>
</dbReference>
<dbReference type="InterPro" id="IPR035969">
    <property type="entry name" value="Rab-GAP_TBC_sf"/>
</dbReference>
<dbReference type="Gene3D" id="1.10.10.750">
    <property type="entry name" value="Ypt/Rab-GAP domain of gyp1p, domain 1"/>
    <property type="match status" value="1"/>
</dbReference>
<dbReference type="PROSITE" id="PS00107">
    <property type="entry name" value="PROTEIN_KINASE_ATP"/>
    <property type="match status" value="1"/>
</dbReference>
<keyword evidence="7 10" id="KW-0067">ATP-binding</keyword>
<dbReference type="GO" id="GO:0004693">
    <property type="term" value="F:cyclin-dependent protein serine/threonine kinase activity"/>
    <property type="evidence" value="ECO:0007669"/>
    <property type="project" value="UniProtKB-EC"/>
</dbReference>
<comment type="caution">
    <text evidence="15">The sequence shown here is derived from an EMBL/GenBank/DDBJ whole genome shotgun (WGS) entry which is preliminary data.</text>
</comment>
<gene>
    <name evidence="15" type="ORF">BZG36_02287</name>
</gene>